<feature type="binding site" evidence="7 10">
    <location>
        <position position="368"/>
    </location>
    <ligand>
        <name>Mg(2+)</name>
        <dbReference type="ChEBI" id="CHEBI:18420"/>
    </ligand>
</feature>
<keyword evidence="13" id="KW-1185">Reference proteome</keyword>
<evidence type="ECO:0000256" key="6">
    <source>
        <dbReference type="ARBA" id="ARBA00022962"/>
    </source>
</evidence>
<dbReference type="RefSeq" id="WP_092746904.1">
    <property type="nucleotide sequence ID" value="NZ_FMYL01000002.1"/>
</dbReference>
<evidence type="ECO:0000313" key="12">
    <source>
        <dbReference type="EMBL" id="SDB85416.1"/>
    </source>
</evidence>
<dbReference type="NCBIfam" id="TIGR01134">
    <property type="entry name" value="purF"/>
    <property type="match status" value="1"/>
</dbReference>
<dbReference type="Gene3D" id="3.40.50.2020">
    <property type="match status" value="1"/>
</dbReference>
<dbReference type="UniPathway" id="UPA00074">
    <property type="reaction ID" value="UER00124"/>
</dbReference>
<dbReference type="GO" id="GO:0000287">
    <property type="term" value="F:magnesium ion binding"/>
    <property type="evidence" value="ECO:0007669"/>
    <property type="project" value="UniProtKB-UniRule"/>
</dbReference>
<dbReference type="Gene3D" id="3.60.20.10">
    <property type="entry name" value="Glutamine Phosphoribosylpyrophosphate, subunit 1, domain 1"/>
    <property type="match status" value="1"/>
</dbReference>
<dbReference type="OrthoDB" id="9801213at2"/>
<comment type="catalytic activity">
    <reaction evidence="7 8">
        <text>5-phospho-beta-D-ribosylamine + L-glutamate + diphosphate = 5-phospho-alpha-D-ribose 1-diphosphate + L-glutamine + H2O</text>
        <dbReference type="Rhea" id="RHEA:14905"/>
        <dbReference type="ChEBI" id="CHEBI:15377"/>
        <dbReference type="ChEBI" id="CHEBI:29985"/>
        <dbReference type="ChEBI" id="CHEBI:33019"/>
        <dbReference type="ChEBI" id="CHEBI:58017"/>
        <dbReference type="ChEBI" id="CHEBI:58359"/>
        <dbReference type="ChEBI" id="CHEBI:58681"/>
        <dbReference type="EC" id="2.4.2.14"/>
    </reaction>
</comment>
<dbReference type="GO" id="GO:0004044">
    <property type="term" value="F:amidophosphoribosyltransferase activity"/>
    <property type="evidence" value="ECO:0007669"/>
    <property type="project" value="UniProtKB-UniRule"/>
</dbReference>
<dbReference type="HAMAP" id="MF_01931">
    <property type="entry name" value="PurF"/>
    <property type="match status" value="1"/>
</dbReference>
<evidence type="ECO:0000256" key="4">
    <source>
        <dbReference type="ARBA" id="ARBA00022679"/>
    </source>
</evidence>
<dbReference type="PANTHER" id="PTHR11907">
    <property type="entry name" value="AMIDOPHOSPHORIBOSYLTRANSFERASE"/>
    <property type="match status" value="1"/>
</dbReference>
<evidence type="ECO:0000259" key="11">
    <source>
        <dbReference type="PROSITE" id="PS51278"/>
    </source>
</evidence>
<feature type="binding site" evidence="7 10">
    <location>
        <position position="367"/>
    </location>
    <ligand>
        <name>Mg(2+)</name>
        <dbReference type="ChEBI" id="CHEBI:18420"/>
    </ligand>
</feature>
<gene>
    <name evidence="7" type="primary">purF</name>
    <name evidence="12" type="ORF">SAMN05421733_102219</name>
</gene>
<dbReference type="EC" id="2.4.2.14" evidence="7"/>
<dbReference type="InterPro" id="IPR005854">
    <property type="entry name" value="PurF"/>
</dbReference>
<proteinExistence type="inferred from homology"/>
<dbReference type="PIRSF" id="PIRSF000485">
    <property type="entry name" value="Amd_phspho_trans"/>
    <property type="match status" value="1"/>
</dbReference>
<comment type="cofactor">
    <cofactor evidence="7 10">
        <name>Mg(2+)</name>
        <dbReference type="ChEBI" id="CHEBI:18420"/>
    </cofactor>
    <text evidence="7 10">Binds 1 Mg(2+) ion per subunit.</text>
</comment>
<dbReference type="Pfam" id="PF13522">
    <property type="entry name" value="GATase_6"/>
    <property type="match status" value="1"/>
</dbReference>
<dbReference type="SUPFAM" id="SSF53271">
    <property type="entry name" value="PRTase-like"/>
    <property type="match status" value="1"/>
</dbReference>
<evidence type="ECO:0000256" key="8">
    <source>
        <dbReference type="PIRNR" id="PIRNR000485"/>
    </source>
</evidence>
<comment type="similarity">
    <text evidence="2 7 8">In the C-terminal section; belongs to the purine/pyrimidine phosphoribosyltransferase family.</text>
</comment>
<dbReference type="SUPFAM" id="SSF56235">
    <property type="entry name" value="N-terminal nucleophile aminohydrolases (Ntn hydrolases)"/>
    <property type="match status" value="1"/>
</dbReference>
<reference evidence="13" key="1">
    <citation type="submission" date="2016-09" db="EMBL/GenBank/DDBJ databases">
        <authorList>
            <person name="Varghese N."/>
            <person name="Submissions S."/>
        </authorList>
    </citation>
    <scope>NUCLEOTIDE SEQUENCE [LARGE SCALE GENOMIC DNA]</scope>
    <source>
        <strain evidence="13">ANC 4422</strain>
    </source>
</reference>
<feature type="active site" description="Nucleophile" evidence="7 9">
    <location>
        <position position="2"/>
    </location>
</feature>
<name>A0A1G6GWA4_9GAMM</name>
<comment type="pathway">
    <text evidence="1 7 8">Purine metabolism; IMP biosynthesis via de novo pathway; N(1)-(5-phospho-D-ribosyl)glycinamide from 5-phospho-alpha-D-ribose 1-diphosphate: step 1/2.</text>
</comment>
<dbReference type="EMBL" id="FMYL01000002">
    <property type="protein sequence ID" value="SDB85416.1"/>
    <property type="molecule type" value="Genomic_DNA"/>
</dbReference>
<sequence>MCGVVGIAGKSPVNQLLFDALTMLQHRGQDAAGIVTCKDGRLFLRKDNGLVRDVFHTRHMRALQGNYGIGHVRYPTAGSSSSAEAQPFYVNSPYGITLAHNGNLTNADDIRQDLFETDLRHMNTDSDSEVLLNVFAHELQKLRTLRPTPEDIFYAVHRVHQRCRGAYGVLAMITGQGLVGFRDPNGIRPLIYGSRELDNGQKEYIIASESVAITALGFKVERDIEPGEAIYIDEAGNLFTKQCATNPKYFPCIFEYVYFARPDAIIDGISVYKARLKMGEKLAHRILKEWGETHDIDVVIPIPDTSRTSALELANVLGVKFREGFMKNRYIGRTFIMPGQQQREKSVRQKLNPVELEFKGKNVLLVDDSIVRGTTCNEIIQMARDSGAKKVFFASAAPMVKYPNVYGIDMPAKNELIASERSVEEIRSLIGADRLIFQDLEELKDAIRIPKVPQVTDFDCSVFDGQYVTGDIDTAYLNHLEQSRSDKAKEKDSYIDVNIDAASVDLTGITEA</sequence>
<keyword evidence="4 7" id="KW-0808">Transferase</keyword>
<accession>A0A1G6GWA4</accession>
<dbReference type="InterPro" id="IPR017932">
    <property type="entry name" value="GATase_2_dom"/>
</dbReference>
<dbReference type="Pfam" id="PF00156">
    <property type="entry name" value="Pribosyltran"/>
    <property type="match status" value="1"/>
</dbReference>
<evidence type="ECO:0000313" key="13">
    <source>
        <dbReference type="Proteomes" id="UP000242501"/>
    </source>
</evidence>
<keyword evidence="7 10" id="KW-0460">Magnesium</keyword>
<evidence type="ECO:0000256" key="2">
    <source>
        <dbReference type="ARBA" id="ARBA00010138"/>
    </source>
</evidence>
<feature type="binding site" evidence="7 10">
    <location>
        <position position="305"/>
    </location>
    <ligand>
        <name>Mg(2+)</name>
        <dbReference type="ChEBI" id="CHEBI:18420"/>
    </ligand>
</feature>
<evidence type="ECO:0000256" key="9">
    <source>
        <dbReference type="PIRSR" id="PIRSR000485-1"/>
    </source>
</evidence>
<dbReference type="STRING" id="1219383.SAMN05421733_102219"/>
<dbReference type="AlphaFoldDB" id="A0A1G6GWA4"/>
<evidence type="ECO:0000256" key="1">
    <source>
        <dbReference type="ARBA" id="ARBA00005209"/>
    </source>
</evidence>
<evidence type="ECO:0000256" key="5">
    <source>
        <dbReference type="ARBA" id="ARBA00022755"/>
    </source>
</evidence>
<keyword evidence="7 10" id="KW-0479">Metal-binding</keyword>
<comment type="caution">
    <text evidence="7">Lacks conserved residue(s) required for the propagation of feature annotation.</text>
</comment>
<keyword evidence="3 7" id="KW-0328">Glycosyltransferase</keyword>
<dbReference type="CDD" id="cd00715">
    <property type="entry name" value="GPATase_N"/>
    <property type="match status" value="1"/>
</dbReference>
<dbReference type="InterPro" id="IPR035584">
    <property type="entry name" value="PurF_N"/>
</dbReference>
<keyword evidence="5 7" id="KW-0658">Purine biosynthesis</keyword>
<dbReference type="GO" id="GO:0006189">
    <property type="term" value="P:'de novo' IMP biosynthetic process"/>
    <property type="evidence" value="ECO:0007669"/>
    <property type="project" value="UniProtKB-UniRule"/>
</dbReference>
<evidence type="ECO:0000256" key="10">
    <source>
        <dbReference type="PIRSR" id="PIRSR000485-2"/>
    </source>
</evidence>
<protein>
    <recommendedName>
        <fullName evidence="7">Amidophosphoribosyltransferase</fullName>
        <shortName evidence="7">ATase</shortName>
        <ecNumber evidence="7">2.4.2.14</ecNumber>
    </recommendedName>
    <alternativeName>
        <fullName evidence="7">Glutamine phosphoribosylpyrophosphate amidotransferase</fullName>
        <shortName evidence="7">GPATase</shortName>
    </alternativeName>
</protein>
<dbReference type="Proteomes" id="UP000242501">
    <property type="component" value="Unassembled WGS sequence"/>
</dbReference>
<dbReference type="InterPro" id="IPR000836">
    <property type="entry name" value="PRTase_dom"/>
</dbReference>
<dbReference type="GO" id="GO:0009113">
    <property type="term" value="P:purine nucleobase biosynthetic process"/>
    <property type="evidence" value="ECO:0007669"/>
    <property type="project" value="UniProtKB-UniRule"/>
</dbReference>
<evidence type="ECO:0000256" key="7">
    <source>
        <dbReference type="HAMAP-Rule" id="MF_01931"/>
    </source>
</evidence>
<feature type="domain" description="Glutamine amidotransferase type-2" evidence="11">
    <location>
        <begin position="2"/>
        <end position="235"/>
    </location>
</feature>
<comment type="function">
    <text evidence="7">Catalyzes the formation of phosphoribosylamine from phosphoribosylpyrophosphate (PRPP) and glutamine.</text>
</comment>
<organism evidence="12 13">
    <name type="scientific">Acinetobacter boissieri</name>
    <dbReference type="NCBI Taxonomy" id="1219383"/>
    <lineage>
        <taxon>Bacteria</taxon>
        <taxon>Pseudomonadati</taxon>
        <taxon>Pseudomonadota</taxon>
        <taxon>Gammaproteobacteria</taxon>
        <taxon>Moraxellales</taxon>
        <taxon>Moraxellaceae</taxon>
        <taxon>Acinetobacter</taxon>
    </lineage>
</organism>
<dbReference type="InterPro" id="IPR029055">
    <property type="entry name" value="Ntn_hydrolases_N"/>
</dbReference>
<dbReference type="CDD" id="cd06223">
    <property type="entry name" value="PRTases_typeI"/>
    <property type="match status" value="1"/>
</dbReference>
<keyword evidence="6 7" id="KW-0315">Glutamine amidotransferase</keyword>
<dbReference type="PROSITE" id="PS51278">
    <property type="entry name" value="GATASE_TYPE_2"/>
    <property type="match status" value="1"/>
</dbReference>
<evidence type="ECO:0000256" key="3">
    <source>
        <dbReference type="ARBA" id="ARBA00022676"/>
    </source>
</evidence>
<dbReference type="InterPro" id="IPR029057">
    <property type="entry name" value="PRTase-like"/>
</dbReference>